<evidence type="ECO:0000313" key="2">
    <source>
        <dbReference type="EMBL" id="MDR6775988.1"/>
    </source>
</evidence>
<dbReference type="Gene3D" id="3.20.20.100">
    <property type="entry name" value="NADP-dependent oxidoreductase domain"/>
    <property type="match status" value="1"/>
</dbReference>
<accession>A0ABU1Q8P0</accession>
<keyword evidence="3" id="KW-1185">Reference proteome</keyword>
<dbReference type="RefSeq" id="WP_310167260.1">
    <property type="nucleotide sequence ID" value="NZ_JAVDUG010000001.1"/>
</dbReference>
<name>A0ABU1Q8P0_9BACL</name>
<evidence type="ECO:0000313" key="3">
    <source>
        <dbReference type="Proteomes" id="UP001266807"/>
    </source>
</evidence>
<comment type="caution">
    <text evidence="2">The sequence shown here is derived from an EMBL/GenBank/DDBJ whole genome shotgun (WGS) entry which is preliminary data.</text>
</comment>
<gene>
    <name evidence="2" type="ORF">J2W98_000235</name>
</gene>
<proteinExistence type="predicted"/>
<dbReference type="Proteomes" id="UP001266807">
    <property type="component" value="Unassembled WGS sequence"/>
</dbReference>
<evidence type="ECO:0000256" key="1">
    <source>
        <dbReference type="SAM" id="MobiDB-lite"/>
    </source>
</evidence>
<dbReference type="SUPFAM" id="SSF51430">
    <property type="entry name" value="NAD(P)-linked oxidoreductase"/>
    <property type="match status" value="1"/>
</dbReference>
<dbReference type="EMBL" id="JAVDUG010000001">
    <property type="protein sequence ID" value="MDR6775988.1"/>
    <property type="molecule type" value="Genomic_DNA"/>
</dbReference>
<feature type="region of interest" description="Disordered" evidence="1">
    <location>
        <begin position="23"/>
        <end position="44"/>
    </location>
</feature>
<dbReference type="InterPro" id="IPR036812">
    <property type="entry name" value="NAD(P)_OxRdtase_dom_sf"/>
</dbReference>
<sequence>MNYRTVGKTGIKVSNLCFGTMSFGGNADEETSKKNVQPLPRSWH</sequence>
<protein>
    <submittedName>
        <fullName evidence="2">Aryl-alcohol dehydrogenase-like predicted oxidoreductase</fullName>
    </submittedName>
</protein>
<reference evidence="2 3" key="1">
    <citation type="submission" date="2023-07" db="EMBL/GenBank/DDBJ databases">
        <title>Sorghum-associated microbial communities from plants grown in Nebraska, USA.</title>
        <authorList>
            <person name="Schachtman D."/>
        </authorList>
    </citation>
    <scope>NUCLEOTIDE SEQUENCE [LARGE SCALE GENOMIC DNA]</scope>
    <source>
        <strain evidence="2 3">BE143</strain>
    </source>
</reference>
<organism evidence="2 3">
    <name type="scientific">Paenibacillus peoriae</name>
    <dbReference type="NCBI Taxonomy" id="59893"/>
    <lineage>
        <taxon>Bacteria</taxon>
        <taxon>Bacillati</taxon>
        <taxon>Bacillota</taxon>
        <taxon>Bacilli</taxon>
        <taxon>Bacillales</taxon>
        <taxon>Paenibacillaceae</taxon>
        <taxon>Paenibacillus</taxon>
    </lineage>
</organism>